<keyword evidence="1" id="KW-0812">Transmembrane</keyword>
<sequence length="79" mass="8445">MTKTVESVLVGAFWYALAWVIGAVALAFGAAYLYDKPMPPPYLFYFIDHPALTFCVSLIVCPIVGGLVVLAFCAVIASA</sequence>
<reference evidence="2" key="1">
    <citation type="submission" date="2024-10" db="EMBL/GenBank/DDBJ databases">
        <title>Genetic diversity among independent isolates of the Dolichocephalovirinae subfamily.</title>
        <authorList>
            <person name="Ely B."/>
            <person name="Thomas Q."/>
            <person name="Mohammadi T."/>
        </authorList>
    </citation>
    <scope>NUCLEOTIDE SEQUENCE</scope>
</reference>
<evidence type="ECO:0000313" key="2">
    <source>
        <dbReference type="EMBL" id="XHV10699.1"/>
    </source>
</evidence>
<name>A0AB74ULK3_9VIRU</name>
<accession>A0AB74ULK3</accession>
<proteinExistence type="predicted"/>
<keyword evidence="1" id="KW-0472">Membrane</keyword>
<feature type="transmembrane region" description="Helical" evidence="1">
    <location>
        <begin position="51"/>
        <end position="77"/>
    </location>
</feature>
<evidence type="ECO:0000256" key="1">
    <source>
        <dbReference type="SAM" id="Phobius"/>
    </source>
</evidence>
<protein>
    <recommendedName>
        <fullName evidence="3">Transmembrane protein</fullName>
    </recommendedName>
</protein>
<keyword evidence="1" id="KW-1133">Transmembrane helix</keyword>
<organism evidence="2">
    <name type="scientific">Caulobacter phage BL57</name>
    <dbReference type="NCBI Taxonomy" id="3348355"/>
    <lineage>
        <taxon>Viruses</taxon>
    </lineage>
</organism>
<dbReference type="EMBL" id="PQ287320">
    <property type="protein sequence ID" value="XHV10699.1"/>
    <property type="molecule type" value="Genomic_DNA"/>
</dbReference>
<evidence type="ECO:0008006" key="3">
    <source>
        <dbReference type="Google" id="ProtNLM"/>
    </source>
</evidence>
<feature type="transmembrane region" description="Helical" evidence="1">
    <location>
        <begin position="12"/>
        <end position="31"/>
    </location>
</feature>
<gene>
    <name evidence="2" type="ORF">BL57_227c</name>
</gene>